<keyword evidence="5" id="KW-1185">Reference proteome</keyword>
<accession>A0AAW1R276</accession>
<dbReference type="GO" id="GO:0005739">
    <property type="term" value="C:mitochondrion"/>
    <property type="evidence" value="ECO:0007669"/>
    <property type="project" value="TreeGrafter"/>
</dbReference>
<dbReference type="Proteomes" id="UP001445335">
    <property type="component" value="Unassembled WGS sequence"/>
</dbReference>
<evidence type="ECO:0000259" key="3">
    <source>
        <dbReference type="Pfam" id="PF01571"/>
    </source>
</evidence>
<dbReference type="Gene3D" id="3.30.1360.120">
    <property type="entry name" value="Probable tRNA modification gtpase trme, domain 1"/>
    <property type="match status" value="1"/>
</dbReference>
<comment type="caution">
    <text evidence="4">The sequence shown here is derived from an EMBL/GenBank/DDBJ whole genome shotgun (WGS) entry which is preliminary data.</text>
</comment>
<dbReference type="InterPro" id="IPR006222">
    <property type="entry name" value="GCVT_N"/>
</dbReference>
<evidence type="ECO:0000313" key="5">
    <source>
        <dbReference type="Proteomes" id="UP001445335"/>
    </source>
</evidence>
<name>A0AAW1R276_9CHLO</name>
<organism evidence="4 5">
    <name type="scientific">Elliptochloris bilobata</name>
    <dbReference type="NCBI Taxonomy" id="381761"/>
    <lineage>
        <taxon>Eukaryota</taxon>
        <taxon>Viridiplantae</taxon>
        <taxon>Chlorophyta</taxon>
        <taxon>core chlorophytes</taxon>
        <taxon>Trebouxiophyceae</taxon>
        <taxon>Trebouxiophyceae incertae sedis</taxon>
        <taxon>Elliptochloris clade</taxon>
        <taxon>Elliptochloris</taxon>
    </lineage>
</organism>
<keyword evidence="1" id="KW-0809">Transit peptide</keyword>
<sequence>MGVLVAIDGDLRTLQEDSGAIFAEDGVVRTYDNEEDANAALANGAVLVDRSHWGRLRLSGSDRLKFLHGQSTAHFLGLQPGQGLDTVFVTAQARTLDLATCLVQESGVLVVASPSMRHALRERLDKHILYGDDVKVTDVTDRCCMFSLAGPDAAALLGRLGAAGLADGPQHAHAVFACAGAPVLAAAGAGLGDAFPGATLVADEAVAAELWARLLAEGAVPMGEEGWDEARVLAGRPAPGAELTEEHTPLEAGLGGAVSLDKGCYIGQETLAKVAKLDAVKQQLWGLELAVPASLGADISAGEGGARMGTITSAAGGLDGRPFALGYLRCRSRGAQVKLEGSDVWVAGSGRARVVRPPFLSHAPVAVGGAQAAPTAPADAAASAARDGDRAAEQQQEAAAKAARLKEMQERLAAWQAQQQASQ</sequence>
<dbReference type="PANTHER" id="PTHR43757">
    <property type="entry name" value="AMINOMETHYLTRANSFERASE"/>
    <property type="match status" value="1"/>
</dbReference>
<proteinExistence type="predicted"/>
<feature type="compositionally biased region" description="Low complexity" evidence="2">
    <location>
        <begin position="393"/>
        <end position="402"/>
    </location>
</feature>
<feature type="region of interest" description="Disordered" evidence="2">
    <location>
        <begin position="377"/>
        <end position="405"/>
    </location>
</feature>
<dbReference type="NCBIfam" id="TIGR03317">
    <property type="entry name" value="ygfZ_signature"/>
    <property type="match status" value="1"/>
</dbReference>
<dbReference type="InterPro" id="IPR028896">
    <property type="entry name" value="GcvT/YgfZ/DmdA"/>
</dbReference>
<evidence type="ECO:0000313" key="4">
    <source>
        <dbReference type="EMBL" id="KAK9827660.1"/>
    </source>
</evidence>
<dbReference type="EMBL" id="JALJOU010000056">
    <property type="protein sequence ID" value="KAK9827660.1"/>
    <property type="molecule type" value="Genomic_DNA"/>
</dbReference>
<reference evidence="4 5" key="1">
    <citation type="journal article" date="2024" name="Nat. Commun.">
        <title>Phylogenomics reveals the evolutionary origins of lichenization in chlorophyte algae.</title>
        <authorList>
            <person name="Puginier C."/>
            <person name="Libourel C."/>
            <person name="Otte J."/>
            <person name="Skaloud P."/>
            <person name="Haon M."/>
            <person name="Grisel S."/>
            <person name="Petersen M."/>
            <person name="Berrin J.G."/>
            <person name="Delaux P.M."/>
            <person name="Dal Grande F."/>
            <person name="Keller J."/>
        </authorList>
    </citation>
    <scope>NUCLEOTIDE SEQUENCE [LARGE SCALE GENOMIC DNA]</scope>
    <source>
        <strain evidence="4 5">SAG 245.80</strain>
    </source>
</reference>
<dbReference type="InterPro" id="IPR017703">
    <property type="entry name" value="YgfZ/GCV_T_CS"/>
</dbReference>
<protein>
    <recommendedName>
        <fullName evidence="3">GCVT N-terminal domain-containing protein</fullName>
    </recommendedName>
</protein>
<dbReference type="PANTHER" id="PTHR43757:SF14">
    <property type="entry name" value="GLYCINE CLEAVAGE T-PROTEIN FAMILY"/>
    <property type="match status" value="1"/>
</dbReference>
<evidence type="ECO:0000256" key="1">
    <source>
        <dbReference type="ARBA" id="ARBA00022946"/>
    </source>
</evidence>
<feature type="domain" description="GCVT N-terminal" evidence="3">
    <location>
        <begin position="39"/>
        <end position="262"/>
    </location>
</feature>
<gene>
    <name evidence="4" type="ORF">WJX81_004517</name>
</gene>
<dbReference type="AlphaFoldDB" id="A0AAW1R276"/>
<dbReference type="Pfam" id="PF01571">
    <property type="entry name" value="GCV_T"/>
    <property type="match status" value="1"/>
</dbReference>
<dbReference type="SUPFAM" id="SSF103025">
    <property type="entry name" value="Folate-binding domain"/>
    <property type="match status" value="1"/>
</dbReference>
<evidence type="ECO:0000256" key="2">
    <source>
        <dbReference type="SAM" id="MobiDB-lite"/>
    </source>
</evidence>
<dbReference type="InterPro" id="IPR027266">
    <property type="entry name" value="TrmE/GcvT-like"/>
</dbReference>